<dbReference type="GO" id="GO:0000981">
    <property type="term" value="F:DNA-binding transcription factor activity, RNA polymerase II-specific"/>
    <property type="evidence" value="ECO:0007669"/>
    <property type="project" value="InterPro"/>
</dbReference>
<gene>
    <name evidence="8" type="ORF">BDV26DRAFT_250822</name>
</gene>
<name>A0A5N7BPN1_9EURO</name>
<dbReference type="OrthoDB" id="3971593at2759"/>
<dbReference type="AlphaFoldDB" id="A0A5N7BPN1"/>
<dbReference type="InterPro" id="IPR007219">
    <property type="entry name" value="XnlR_reg_dom"/>
</dbReference>
<keyword evidence="1" id="KW-0479">Metal-binding</keyword>
<organism evidence="8 9">
    <name type="scientific">Aspergillus bertholletiae</name>
    <dbReference type="NCBI Taxonomy" id="1226010"/>
    <lineage>
        <taxon>Eukaryota</taxon>
        <taxon>Fungi</taxon>
        <taxon>Dikarya</taxon>
        <taxon>Ascomycota</taxon>
        <taxon>Pezizomycotina</taxon>
        <taxon>Eurotiomycetes</taxon>
        <taxon>Eurotiomycetidae</taxon>
        <taxon>Eurotiales</taxon>
        <taxon>Aspergillaceae</taxon>
        <taxon>Aspergillus</taxon>
        <taxon>Aspergillus subgen. Circumdati</taxon>
    </lineage>
</organism>
<dbReference type="Pfam" id="PF00172">
    <property type="entry name" value="Zn_clus"/>
    <property type="match status" value="1"/>
</dbReference>
<dbReference type="InterPro" id="IPR036864">
    <property type="entry name" value="Zn2-C6_fun-type_DNA-bd_sf"/>
</dbReference>
<evidence type="ECO:0000313" key="9">
    <source>
        <dbReference type="Proteomes" id="UP000326198"/>
    </source>
</evidence>
<accession>A0A5N7BPN1</accession>
<keyword evidence="2" id="KW-0805">Transcription regulation</keyword>
<dbReference type="SMART" id="SM00066">
    <property type="entry name" value="GAL4"/>
    <property type="match status" value="1"/>
</dbReference>
<dbReference type="PROSITE" id="PS50048">
    <property type="entry name" value="ZN2_CY6_FUNGAL_2"/>
    <property type="match status" value="1"/>
</dbReference>
<dbReference type="SMART" id="SM00906">
    <property type="entry name" value="Fungal_trans"/>
    <property type="match status" value="1"/>
</dbReference>
<evidence type="ECO:0000313" key="8">
    <source>
        <dbReference type="EMBL" id="KAE8383801.1"/>
    </source>
</evidence>
<dbReference type="GO" id="GO:0000435">
    <property type="term" value="P:positive regulation of transcription from RNA polymerase II promoter by galactose"/>
    <property type="evidence" value="ECO:0007669"/>
    <property type="project" value="TreeGrafter"/>
</dbReference>
<dbReference type="GO" id="GO:0006351">
    <property type="term" value="P:DNA-templated transcription"/>
    <property type="evidence" value="ECO:0007669"/>
    <property type="project" value="InterPro"/>
</dbReference>
<dbReference type="GO" id="GO:0008270">
    <property type="term" value="F:zinc ion binding"/>
    <property type="evidence" value="ECO:0007669"/>
    <property type="project" value="InterPro"/>
</dbReference>
<proteinExistence type="predicted"/>
<dbReference type="CDD" id="cd00067">
    <property type="entry name" value="GAL4"/>
    <property type="match status" value="1"/>
</dbReference>
<dbReference type="GO" id="GO:0005634">
    <property type="term" value="C:nucleus"/>
    <property type="evidence" value="ECO:0007669"/>
    <property type="project" value="TreeGrafter"/>
</dbReference>
<dbReference type="SUPFAM" id="SSF57701">
    <property type="entry name" value="Zn2/Cys6 DNA-binding domain"/>
    <property type="match status" value="1"/>
</dbReference>
<dbReference type="PROSITE" id="PS00463">
    <property type="entry name" value="ZN2_CY6_FUNGAL_1"/>
    <property type="match status" value="1"/>
</dbReference>
<keyword evidence="4" id="KW-0804">Transcription</keyword>
<keyword evidence="9" id="KW-1185">Reference proteome</keyword>
<dbReference type="Gene3D" id="4.10.240.10">
    <property type="entry name" value="Zn(2)-C6 fungal-type DNA-binding domain"/>
    <property type="match status" value="1"/>
</dbReference>
<evidence type="ECO:0000256" key="6">
    <source>
        <dbReference type="SAM" id="MobiDB-lite"/>
    </source>
</evidence>
<feature type="region of interest" description="Disordered" evidence="6">
    <location>
        <begin position="172"/>
        <end position="198"/>
    </location>
</feature>
<evidence type="ECO:0000256" key="5">
    <source>
        <dbReference type="ARBA" id="ARBA00023242"/>
    </source>
</evidence>
<feature type="region of interest" description="Disordered" evidence="6">
    <location>
        <begin position="116"/>
        <end position="138"/>
    </location>
</feature>
<feature type="compositionally biased region" description="Basic and acidic residues" evidence="6">
    <location>
        <begin position="1"/>
        <end position="20"/>
    </location>
</feature>
<protein>
    <recommendedName>
        <fullName evidence="7">Zn(2)-C6 fungal-type domain-containing protein</fullName>
    </recommendedName>
</protein>
<dbReference type="GO" id="GO:0000978">
    <property type="term" value="F:RNA polymerase II cis-regulatory region sequence-specific DNA binding"/>
    <property type="evidence" value="ECO:0007669"/>
    <property type="project" value="TreeGrafter"/>
</dbReference>
<dbReference type="Pfam" id="PF04082">
    <property type="entry name" value="Fungal_trans"/>
    <property type="match status" value="1"/>
</dbReference>
<evidence type="ECO:0000259" key="7">
    <source>
        <dbReference type="PROSITE" id="PS50048"/>
    </source>
</evidence>
<dbReference type="Proteomes" id="UP000326198">
    <property type="component" value="Unassembled WGS sequence"/>
</dbReference>
<feature type="region of interest" description="Disordered" evidence="6">
    <location>
        <begin position="1"/>
        <end position="34"/>
    </location>
</feature>
<keyword evidence="5" id="KW-0539">Nucleus</keyword>
<evidence type="ECO:0000256" key="2">
    <source>
        <dbReference type="ARBA" id="ARBA00023015"/>
    </source>
</evidence>
<dbReference type="CDD" id="cd12148">
    <property type="entry name" value="fungal_TF_MHR"/>
    <property type="match status" value="1"/>
</dbReference>
<reference evidence="8 9" key="1">
    <citation type="submission" date="2019-04" db="EMBL/GenBank/DDBJ databases">
        <title>Friends and foes A comparative genomics studyof 23 Aspergillus species from section Flavi.</title>
        <authorList>
            <consortium name="DOE Joint Genome Institute"/>
            <person name="Kjaerbolling I."/>
            <person name="Vesth T."/>
            <person name="Frisvad J.C."/>
            <person name="Nybo J.L."/>
            <person name="Theobald S."/>
            <person name="Kildgaard S."/>
            <person name="Isbrandt T."/>
            <person name="Kuo A."/>
            <person name="Sato A."/>
            <person name="Lyhne E.K."/>
            <person name="Kogle M.E."/>
            <person name="Wiebenga A."/>
            <person name="Kun R.S."/>
            <person name="Lubbers R.J."/>
            <person name="Makela M.R."/>
            <person name="Barry K."/>
            <person name="Chovatia M."/>
            <person name="Clum A."/>
            <person name="Daum C."/>
            <person name="Haridas S."/>
            <person name="He G."/>
            <person name="LaButti K."/>
            <person name="Lipzen A."/>
            <person name="Mondo S."/>
            <person name="Riley R."/>
            <person name="Salamov A."/>
            <person name="Simmons B.A."/>
            <person name="Magnuson J.K."/>
            <person name="Henrissat B."/>
            <person name="Mortensen U.H."/>
            <person name="Larsen T.O."/>
            <person name="Devries R.P."/>
            <person name="Grigoriev I.V."/>
            <person name="Machida M."/>
            <person name="Baker S.E."/>
            <person name="Andersen M.R."/>
        </authorList>
    </citation>
    <scope>NUCLEOTIDE SEQUENCE [LARGE SCALE GENOMIC DNA]</scope>
    <source>
        <strain evidence="8 9">IBT 29228</strain>
    </source>
</reference>
<evidence type="ECO:0000256" key="1">
    <source>
        <dbReference type="ARBA" id="ARBA00022723"/>
    </source>
</evidence>
<evidence type="ECO:0000256" key="3">
    <source>
        <dbReference type="ARBA" id="ARBA00023125"/>
    </source>
</evidence>
<keyword evidence="3" id="KW-0238">DNA-binding</keyword>
<evidence type="ECO:0000256" key="4">
    <source>
        <dbReference type="ARBA" id="ARBA00023163"/>
    </source>
</evidence>
<dbReference type="PANTHER" id="PTHR47424:SF5">
    <property type="entry name" value="ZN(II)2CYS6 TRANSCRIPTION FACTOR (EUROFUNG)"/>
    <property type="match status" value="1"/>
</dbReference>
<dbReference type="InterPro" id="IPR051127">
    <property type="entry name" value="Fungal_SecMet_Regulators"/>
</dbReference>
<dbReference type="InterPro" id="IPR001138">
    <property type="entry name" value="Zn2Cys6_DnaBD"/>
</dbReference>
<dbReference type="EMBL" id="ML736153">
    <property type="protein sequence ID" value="KAE8383801.1"/>
    <property type="molecule type" value="Genomic_DNA"/>
</dbReference>
<sequence length="714" mass="80793">MSAPTDHDTVHVADHGENRTIENGPDSQDPRPRKRRKYIAKACNECKRRKIKCNGELPCQRCGRQRIGCVYAEGQRQELGGNEQGLDQLCEQMKVMQEQITALTAAVHTLTQGATAPTTLLRPDQTRPSVSSQRPFRRVSSAKELTFQGPTTSGFSFDLAKSSLQRRGIIERNDAGEDGDLTQEPSPMPSPPSPAQVLHTRRGDPLWTISKSEALRLCKVYEEEMGVMYPVLDLQQLLNQVEVLYAQVGTDPSLEASVQQNGHSKLDSYDVHILRLVLACAITAEASGNSDLAMGLFQDVQEVADNCVWGPPDIRGIIFLTLVSIFYFQMDEEALAWRTIGIVERMCLEKGLHRRETLQQPAIMAEGKERILRLFWSIYVLDMRWSFGTGMPFALEDTDIDPWLPEPEEKTPYLRVMIRYSRIAAKVWKFISAFNNTNEIKKDEINYLDWQVLRWAAAIPESLRLDQPWDQAQQEPRSTRRLRSLLYLRANQLRMLIYRPVLHSAAHIMRYPAESQIVVDLAKDTIQFITKLNATSDIYRLQQVTFNWFLVSALAVLFLAVAQAPAQFSTHSKVEFYMALELVKGFSPRSYVSRRLWRSIKGLRKLEPQLGLQIHQPPETAHSTLGPEAGAAVEDSIEQAPAPSLQSHTTPDGAQMTRELMEWFEAVGNIEDQIMSAEAGVQTYEDAWQYGARIGHGYTFDFGGELSSLMKDCF</sequence>
<dbReference type="PANTHER" id="PTHR47424">
    <property type="entry name" value="REGULATORY PROTEIN GAL4"/>
    <property type="match status" value="1"/>
</dbReference>
<feature type="domain" description="Zn(2)-C6 fungal-type" evidence="7">
    <location>
        <begin position="42"/>
        <end position="71"/>
    </location>
</feature>